<dbReference type="InterPro" id="IPR009060">
    <property type="entry name" value="UBA-like_sf"/>
</dbReference>
<keyword evidence="1" id="KW-0175">Coiled coil</keyword>
<dbReference type="EMBL" id="JAVRJZ010000009">
    <property type="protein sequence ID" value="KAK2718874.1"/>
    <property type="molecule type" value="Genomic_DNA"/>
</dbReference>
<dbReference type="EMBL" id="JAVRJZ010000009">
    <property type="protein sequence ID" value="KAK2718876.1"/>
    <property type="molecule type" value="Genomic_DNA"/>
</dbReference>
<feature type="coiled-coil region" evidence="1">
    <location>
        <begin position="319"/>
        <end position="346"/>
    </location>
</feature>
<evidence type="ECO:0000313" key="3">
    <source>
        <dbReference type="EMBL" id="KAK2718875.1"/>
    </source>
</evidence>
<accession>A0AA88LER8</accession>
<comment type="caution">
    <text evidence="3">The sequence shown here is derived from an EMBL/GenBank/DDBJ whole genome shotgun (WGS) entry which is preliminary data.</text>
</comment>
<dbReference type="Gene3D" id="1.10.8.10">
    <property type="entry name" value="DNA helicase RuvA subunit, C-terminal domain"/>
    <property type="match status" value="1"/>
</dbReference>
<evidence type="ECO:0000256" key="1">
    <source>
        <dbReference type="SAM" id="Coils"/>
    </source>
</evidence>
<feature type="compositionally biased region" description="Low complexity" evidence="2">
    <location>
        <begin position="596"/>
        <end position="618"/>
    </location>
</feature>
<organism evidence="3 4">
    <name type="scientific">Artemia franciscana</name>
    <name type="common">Brine shrimp</name>
    <name type="synonym">Artemia sanfranciscana</name>
    <dbReference type="NCBI Taxonomy" id="6661"/>
    <lineage>
        <taxon>Eukaryota</taxon>
        <taxon>Metazoa</taxon>
        <taxon>Ecdysozoa</taxon>
        <taxon>Arthropoda</taxon>
        <taxon>Crustacea</taxon>
        <taxon>Branchiopoda</taxon>
        <taxon>Anostraca</taxon>
        <taxon>Artemiidae</taxon>
        <taxon>Artemia</taxon>
    </lineage>
</organism>
<dbReference type="AlphaFoldDB" id="A0AA88LER8"/>
<protein>
    <recommendedName>
        <fullName evidence="5">UBA domain-containing protein</fullName>
    </recommendedName>
</protein>
<feature type="compositionally biased region" description="Basic and acidic residues" evidence="2">
    <location>
        <begin position="432"/>
        <end position="447"/>
    </location>
</feature>
<dbReference type="EMBL" id="JAVRJZ010000009">
    <property type="protein sequence ID" value="KAK2718875.1"/>
    <property type="molecule type" value="Genomic_DNA"/>
</dbReference>
<reference evidence="3" key="1">
    <citation type="submission" date="2023-07" db="EMBL/GenBank/DDBJ databases">
        <title>Chromosome-level genome assembly of Artemia franciscana.</title>
        <authorList>
            <person name="Jo E."/>
        </authorList>
    </citation>
    <scope>NUCLEOTIDE SEQUENCE</scope>
    <source>
        <tissue evidence="3">Whole body</tissue>
    </source>
</reference>
<dbReference type="EMBL" id="JAVRJZ010000009">
    <property type="protein sequence ID" value="KAK2718877.1"/>
    <property type="molecule type" value="Genomic_DNA"/>
</dbReference>
<gene>
    <name evidence="3" type="ORF">QYM36_006026</name>
</gene>
<name>A0AA88LER8_ARTSF</name>
<sequence>MADITNGQNILRVTSQTSLLEKNQSKEAVADPQSPTSPVCSNSLFPSHLRESSFDIWLHPTRSLSNSIGSSCSMLANSAVSLNDDQSNAGSAKNTERTSLFSSWHDAAKQTPELKSPPAFQRPSSPSSCKSFEVLKWVADEEHNSNYEDELQHIDEVEAMVNAASQPALREEGDHMFEGNSKATGSLVASQISRATSSLHLDDKPFVGTMSYSENGLAYYKTLSSPTASQITLQSSLRLSDENLFNPTTEKNQPALMTGSCMTNAGGSTRTTNQTDLADALNAHEEQLKQICEAAIAKAASGPPAWFTEYMEGFRREFHEKNDSRLEKLERSLEKLELVSITKEIQPAVTSEVLQDLTKEMKRPKERHADKLAAIGHKLTKYEEKLARKEKKHRDHHVRKVEKDVKKMEKIAKKVERSEKKHAKKHSPRCTELPDEKRQRTSDEASDRSYYVRVCMSGSEDERLENQFGSYKTKGYTSSDDEGVKDELKGNPVAKGDYPYCYETSSDDGEIVDVVAEGVKKITIDNAKSAESQPLLAEPQVQKESVTPILVDISDAPEEIISLPPEFTRHPAPYAMLNNIVRAERENLEAKSSSESTGTQPTNNPTPSNPTASEPSNTLPGQFIFENVAKIGNAAFQGFQHLRHPCSMRMRRPGHPQPTASTTQAQRNVSPAMAVLFEMGFIHEELNSLLLERHRNDIGATVSDLVRIYREQGQM</sequence>
<dbReference type="Proteomes" id="UP001187531">
    <property type="component" value="Unassembled WGS sequence"/>
</dbReference>
<feature type="region of interest" description="Disordered" evidence="2">
    <location>
        <begin position="587"/>
        <end position="619"/>
    </location>
</feature>
<proteinExistence type="predicted"/>
<evidence type="ECO:0008006" key="5">
    <source>
        <dbReference type="Google" id="ProtNLM"/>
    </source>
</evidence>
<evidence type="ECO:0000313" key="4">
    <source>
        <dbReference type="Proteomes" id="UP001187531"/>
    </source>
</evidence>
<evidence type="ECO:0000256" key="2">
    <source>
        <dbReference type="SAM" id="MobiDB-lite"/>
    </source>
</evidence>
<feature type="region of interest" description="Disordered" evidence="2">
    <location>
        <begin position="15"/>
        <end position="41"/>
    </location>
</feature>
<dbReference type="EMBL" id="JAVRJZ010000009">
    <property type="protein sequence ID" value="KAK2718878.1"/>
    <property type="molecule type" value="Genomic_DNA"/>
</dbReference>
<keyword evidence="4" id="KW-1185">Reference proteome</keyword>
<dbReference type="SUPFAM" id="SSF46934">
    <property type="entry name" value="UBA-like"/>
    <property type="match status" value="1"/>
</dbReference>
<feature type="region of interest" description="Disordered" evidence="2">
    <location>
        <begin position="414"/>
        <end position="447"/>
    </location>
</feature>